<dbReference type="Proteomes" id="UP001165269">
    <property type="component" value="Unassembled WGS sequence"/>
</dbReference>
<feature type="compositionally biased region" description="Polar residues" evidence="4">
    <location>
        <begin position="538"/>
        <end position="549"/>
    </location>
</feature>
<organism evidence="5 6">
    <name type="scientific">Streptomyces cylindrosporus</name>
    <dbReference type="NCBI Taxonomy" id="2927583"/>
    <lineage>
        <taxon>Bacteria</taxon>
        <taxon>Bacillati</taxon>
        <taxon>Actinomycetota</taxon>
        <taxon>Actinomycetes</taxon>
        <taxon>Kitasatosporales</taxon>
        <taxon>Streptomycetaceae</taxon>
        <taxon>Streptomyces</taxon>
    </lineage>
</organism>
<name>A0ABS9XXV7_9ACTN</name>
<dbReference type="PRINTS" id="PR00420">
    <property type="entry name" value="RNGMNOXGNASE"/>
</dbReference>
<dbReference type="PANTHER" id="PTHR43747">
    <property type="entry name" value="FAD-BINDING PROTEIN"/>
    <property type="match status" value="1"/>
</dbReference>
<evidence type="ECO:0000313" key="5">
    <source>
        <dbReference type="EMBL" id="MCI3269798.1"/>
    </source>
</evidence>
<dbReference type="Pfam" id="PF13450">
    <property type="entry name" value="NAD_binding_8"/>
    <property type="match status" value="1"/>
</dbReference>
<dbReference type="RefSeq" id="WP_242759644.1">
    <property type="nucleotide sequence ID" value="NZ_JALDAY010000001.1"/>
</dbReference>
<dbReference type="SUPFAM" id="SSF51905">
    <property type="entry name" value="FAD/NAD(P)-binding domain"/>
    <property type="match status" value="1"/>
</dbReference>
<comment type="caution">
    <text evidence="5">The sequence shown here is derived from an EMBL/GenBank/DDBJ whole genome shotgun (WGS) entry which is preliminary data.</text>
</comment>
<keyword evidence="1" id="KW-0560">Oxidoreductase</keyword>
<evidence type="ECO:0000256" key="1">
    <source>
        <dbReference type="ARBA" id="ARBA00023002"/>
    </source>
</evidence>
<proteinExistence type="inferred from homology"/>
<evidence type="ECO:0000313" key="6">
    <source>
        <dbReference type="Proteomes" id="UP001165269"/>
    </source>
</evidence>
<comment type="similarity">
    <text evidence="3">Belongs to the flavin-dependent halogenase family. Bacterial tryptophan halogenase subfamily.</text>
</comment>
<dbReference type="Pfam" id="PF04820">
    <property type="entry name" value="Trp_halogenase"/>
    <property type="match status" value="1"/>
</dbReference>
<accession>A0ABS9XXV7</accession>
<feature type="region of interest" description="Disordered" evidence="4">
    <location>
        <begin position="529"/>
        <end position="549"/>
    </location>
</feature>
<gene>
    <name evidence="5" type="ORF">MQP27_01555</name>
</gene>
<dbReference type="EMBL" id="JALDAY010000001">
    <property type="protein sequence ID" value="MCI3269798.1"/>
    <property type="molecule type" value="Genomic_DNA"/>
</dbReference>
<protein>
    <submittedName>
        <fullName evidence="5">NAD(P)/FAD-dependent oxidoreductase</fullName>
    </submittedName>
</protein>
<reference evidence="5" key="1">
    <citation type="submission" date="2022-03" db="EMBL/GenBank/DDBJ databases">
        <title>Streptomyces 7R015 and 7R016 isolated from Barleria lupulina in Thailand.</title>
        <authorList>
            <person name="Kanchanasin P."/>
            <person name="Phongsopitanun W."/>
            <person name="Tanasupawat S."/>
        </authorList>
    </citation>
    <scope>NUCLEOTIDE SEQUENCE</scope>
    <source>
        <strain evidence="5">7R015</strain>
    </source>
</reference>
<evidence type="ECO:0000256" key="3">
    <source>
        <dbReference type="ARBA" id="ARBA00038396"/>
    </source>
</evidence>
<dbReference type="InterPro" id="IPR006905">
    <property type="entry name" value="Flavin_halogenase"/>
</dbReference>
<keyword evidence="2" id="KW-0503">Monooxygenase</keyword>
<dbReference type="InterPro" id="IPR050816">
    <property type="entry name" value="Flavin-dep_Halogenase_NPB"/>
</dbReference>
<dbReference type="PANTHER" id="PTHR43747:SF5">
    <property type="entry name" value="FAD-BINDING DOMAIN-CONTAINING PROTEIN"/>
    <property type="match status" value="1"/>
</dbReference>
<keyword evidence="6" id="KW-1185">Reference proteome</keyword>
<dbReference type="InterPro" id="IPR036188">
    <property type="entry name" value="FAD/NAD-bd_sf"/>
</dbReference>
<sequence length="549" mass="59598">MTYDVGVIGGGFAGPVLAAALARNGVRTLLLESRPSPGFRVGETLVPYASSLLRAVARRYDVPEVEALGTLRSVERDVSQSCGVMRNMGFVLHREGLRQHPGEVYQVVNPKVVPDPPHLFRADTDAYLLDVARHHGADVRTGAEVTDVRIEPGAGARLRTADGADLDVRYVVDAAGHRSPLARELGLREEPPALRHRSRAFFTHMTGVLPYDRTPAGRLSGQPSPWHEGTLHHVFDGGWIWVIPFGNQRQAAASSVCSVGVVLRETGAEVRSPEREFAELLARFPDIGAQFEHAAPVRPWTSAPRLQYSSRSTAGEGYCLLGHAAGFVDPLYSRGLAHGLEVVGALARPLIDAARDGDWSAARFRPVEDLQRALLTAHDDLTYASFVAFRDYDLFNAVVRVWTLSTVLGALAVENACAAYAKSGDEGVFAAARPGGEHFASLAPLARRLCEEVEDGGRSAKDAAERIFAALGAADYVPPALGLADPADRFFHNTPARMVRAARWVRTEAPEETAALLKGAMAGLVRERLRSRRRRQGDSTSWSHRQAAR</sequence>
<evidence type="ECO:0000256" key="4">
    <source>
        <dbReference type="SAM" id="MobiDB-lite"/>
    </source>
</evidence>
<evidence type="ECO:0000256" key="2">
    <source>
        <dbReference type="ARBA" id="ARBA00023033"/>
    </source>
</evidence>
<dbReference type="Gene3D" id="3.50.50.60">
    <property type="entry name" value="FAD/NAD(P)-binding domain"/>
    <property type="match status" value="1"/>
</dbReference>